<comment type="caution">
    <text evidence="1">The sequence shown here is derived from an EMBL/GenBank/DDBJ whole genome shotgun (WGS) entry which is preliminary data.</text>
</comment>
<name>A0A399D371_9BACT</name>
<accession>A0A399D371</accession>
<proteinExistence type="predicted"/>
<reference evidence="1 2" key="1">
    <citation type="journal article" date="2015" name="Int. J. Syst. Evol. Microbiol.">
        <title>Mariniphaga sediminis sp. nov., isolated from coastal sediment.</title>
        <authorList>
            <person name="Wang F.Q."/>
            <person name="Shen Q.Y."/>
            <person name="Chen G.J."/>
            <person name="Du Z.J."/>
        </authorList>
    </citation>
    <scope>NUCLEOTIDE SEQUENCE [LARGE SCALE GENOMIC DNA]</scope>
    <source>
        <strain evidence="1 2">SY21</strain>
    </source>
</reference>
<dbReference type="AlphaFoldDB" id="A0A399D371"/>
<evidence type="ECO:0000313" key="2">
    <source>
        <dbReference type="Proteomes" id="UP000266441"/>
    </source>
</evidence>
<evidence type="ECO:0000313" key="1">
    <source>
        <dbReference type="EMBL" id="RIH65112.1"/>
    </source>
</evidence>
<organism evidence="1 2">
    <name type="scientific">Mariniphaga sediminis</name>
    <dbReference type="NCBI Taxonomy" id="1628158"/>
    <lineage>
        <taxon>Bacteria</taxon>
        <taxon>Pseudomonadati</taxon>
        <taxon>Bacteroidota</taxon>
        <taxon>Bacteroidia</taxon>
        <taxon>Marinilabiliales</taxon>
        <taxon>Prolixibacteraceae</taxon>
        <taxon>Mariniphaga</taxon>
    </lineage>
</organism>
<keyword evidence="2" id="KW-1185">Reference proteome</keyword>
<dbReference type="EMBL" id="QWET01000007">
    <property type="protein sequence ID" value="RIH65112.1"/>
    <property type="molecule type" value="Genomic_DNA"/>
</dbReference>
<protein>
    <submittedName>
        <fullName evidence="1">Uncharacterized protein</fullName>
    </submittedName>
</protein>
<sequence>MSCTEQPYFDIPYDENGNVIISEISEVTADEVTIADDSFTINCYFPNAKPGDTMVSTVLMQQVPSWDPGGAEQLLPVSGTEKSITVGEDHKTSVTYSRQEAKLLEVGDAVTIVFSGKTDSGIIEIVLKEAN</sequence>
<gene>
    <name evidence="1" type="ORF">D1164_11030</name>
</gene>
<dbReference type="Proteomes" id="UP000266441">
    <property type="component" value="Unassembled WGS sequence"/>
</dbReference>